<organism evidence="2 3">
    <name type="scientific">Terrimonas ginsenosidimutans</name>
    <dbReference type="NCBI Taxonomy" id="2908004"/>
    <lineage>
        <taxon>Bacteria</taxon>
        <taxon>Pseudomonadati</taxon>
        <taxon>Bacteroidota</taxon>
        <taxon>Chitinophagia</taxon>
        <taxon>Chitinophagales</taxon>
        <taxon>Chitinophagaceae</taxon>
        <taxon>Terrimonas</taxon>
    </lineage>
</organism>
<dbReference type="PANTHER" id="PTHR24422">
    <property type="entry name" value="CHEMOTAXIS PROTEIN METHYLTRANSFERASE"/>
    <property type="match status" value="1"/>
</dbReference>
<dbReference type="InterPro" id="IPR050903">
    <property type="entry name" value="Bact_Chemotaxis_MeTrfase"/>
</dbReference>
<dbReference type="Gene3D" id="3.40.50.150">
    <property type="entry name" value="Vaccinia Virus protein VP39"/>
    <property type="match status" value="1"/>
</dbReference>
<comment type="caution">
    <text evidence="2">The sequence shown here is derived from an EMBL/GenBank/DDBJ whole genome shotgun (WGS) entry which is preliminary data.</text>
</comment>
<proteinExistence type="predicted"/>
<dbReference type="SUPFAM" id="SSF47757">
    <property type="entry name" value="Chemotaxis receptor methyltransferase CheR, N-terminal domain"/>
    <property type="match status" value="1"/>
</dbReference>
<feature type="domain" description="CheR-type methyltransferase" evidence="1">
    <location>
        <begin position="2"/>
        <end position="254"/>
    </location>
</feature>
<protein>
    <submittedName>
        <fullName evidence="2">Protein-glutamate O-methyltransferase CheR</fullName>
    </submittedName>
</protein>
<dbReference type="PRINTS" id="PR00996">
    <property type="entry name" value="CHERMTFRASE"/>
</dbReference>
<dbReference type="InterPro" id="IPR029063">
    <property type="entry name" value="SAM-dependent_MTases_sf"/>
</dbReference>
<dbReference type="Proteomes" id="UP001165367">
    <property type="component" value="Unassembled WGS sequence"/>
</dbReference>
<dbReference type="SMART" id="SM00138">
    <property type="entry name" value="MeTrc"/>
    <property type="match status" value="1"/>
</dbReference>
<dbReference type="PROSITE" id="PS50123">
    <property type="entry name" value="CHER"/>
    <property type="match status" value="1"/>
</dbReference>
<dbReference type="Pfam" id="PF03705">
    <property type="entry name" value="CheR_N"/>
    <property type="match status" value="1"/>
</dbReference>
<gene>
    <name evidence="2" type="ORF">LZZ85_22960</name>
</gene>
<keyword evidence="3" id="KW-1185">Reference proteome</keyword>
<dbReference type="Pfam" id="PF01739">
    <property type="entry name" value="CheR"/>
    <property type="match status" value="1"/>
</dbReference>
<evidence type="ECO:0000313" key="3">
    <source>
        <dbReference type="Proteomes" id="UP001165367"/>
    </source>
</evidence>
<dbReference type="InterPro" id="IPR000780">
    <property type="entry name" value="CheR_MeTrfase"/>
</dbReference>
<dbReference type="PANTHER" id="PTHR24422:SF8">
    <property type="entry name" value="CHEMOTAXIS PROTEIN"/>
    <property type="match status" value="1"/>
</dbReference>
<dbReference type="EMBL" id="JAKLTR010000018">
    <property type="protein sequence ID" value="MCG2617175.1"/>
    <property type="molecule type" value="Genomic_DNA"/>
</dbReference>
<accession>A0ABS9KXY1</accession>
<reference evidence="2" key="1">
    <citation type="submission" date="2022-01" db="EMBL/GenBank/DDBJ databases">
        <authorList>
            <person name="Jo J.-H."/>
            <person name="Im W.-T."/>
        </authorList>
    </citation>
    <scope>NUCLEOTIDE SEQUENCE</scope>
    <source>
        <strain evidence="2">NA20</strain>
    </source>
</reference>
<evidence type="ECO:0000313" key="2">
    <source>
        <dbReference type="EMBL" id="MCG2617175.1"/>
    </source>
</evidence>
<sequence>MDKPSDIQITEEDLTLLINDIHLTHGYDFSDYSRASFRRRIERLITIDQLSSFAELRYRVRTDPAYFAHVVEEISVTVTEMLRDPAFYKIVRNNIIPVLATYPFIKVWHAGCATGEEVYSMAILLKEAGLLHKSLLYATDMNPAALAKARKGIFPLSQMQQYSRNYMLAGGTQDFSSYYTANYHFASFDSRLSEKIIFAQHNLVTDFSFNSFQLIFCRNVLIYFNKDLQNRVLKLFDDSLEFNGFLALGTKENIRFSSIAPNYKQIIGREKIWRKIK</sequence>
<dbReference type="InterPro" id="IPR022642">
    <property type="entry name" value="CheR_C"/>
</dbReference>
<evidence type="ECO:0000259" key="1">
    <source>
        <dbReference type="PROSITE" id="PS50123"/>
    </source>
</evidence>
<dbReference type="RefSeq" id="WP_237875712.1">
    <property type="nucleotide sequence ID" value="NZ_JAKLTR010000018.1"/>
</dbReference>
<name>A0ABS9KXY1_9BACT</name>
<dbReference type="InterPro" id="IPR022641">
    <property type="entry name" value="CheR_N"/>
</dbReference>
<dbReference type="SUPFAM" id="SSF53335">
    <property type="entry name" value="S-adenosyl-L-methionine-dependent methyltransferases"/>
    <property type="match status" value="1"/>
</dbReference>